<dbReference type="OMA" id="IGRGWLR"/>
<dbReference type="SUPFAM" id="SSF53067">
    <property type="entry name" value="Actin-like ATPase domain"/>
    <property type="match status" value="1"/>
</dbReference>
<dbReference type="PANTHER" id="PTHR18964:SF149">
    <property type="entry name" value="BIFUNCTIONAL UDP-N-ACETYLGLUCOSAMINE 2-EPIMERASE_N-ACETYLMANNOSAMINE KINASE"/>
    <property type="match status" value="1"/>
</dbReference>
<reference evidence="2" key="1">
    <citation type="submission" date="2020-11" db="EMBL/GenBank/DDBJ databases">
        <authorList>
            <person name="Thieme N."/>
            <person name="Liebl W."/>
            <person name="Zverlov V."/>
        </authorList>
    </citation>
    <scope>NUCLEOTIDE SEQUENCE</scope>
    <source>
        <strain evidence="2">NT08</strain>
    </source>
</reference>
<evidence type="ECO:0000313" key="2">
    <source>
        <dbReference type="EMBL" id="MBF7809721.1"/>
    </source>
</evidence>
<proteinExistence type="inferred from homology"/>
<organism evidence="2 3">
    <name type="scientific">Clostridium beijerinckii</name>
    <name type="common">Clostridium MP</name>
    <dbReference type="NCBI Taxonomy" id="1520"/>
    <lineage>
        <taxon>Bacteria</taxon>
        <taxon>Bacillati</taxon>
        <taxon>Bacillota</taxon>
        <taxon>Clostridia</taxon>
        <taxon>Eubacteriales</taxon>
        <taxon>Clostridiaceae</taxon>
        <taxon>Clostridium</taxon>
    </lineage>
</organism>
<evidence type="ECO:0000313" key="3">
    <source>
        <dbReference type="Proteomes" id="UP000631418"/>
    </source>
</evidence>
<accession>A0AAE2RTD3</accession>
<dbReference type="AlphaFoldDB" id="A0AAE2RTD3"/>
<comment type="similarity">
    <text evidence="1">Belongs to the ROK (NagC/XylR) family.</text>
</comment>
<dbReference type="Pfam" id="PF00480">
    <property type="entry name" value="ROK"/>
    <property type="match status" value="1"/>
</dbReference>
<dbReference type="PANTHER" id="PTHR18964">
    <property type="entry name" value="ROK (REPRESSOR, ORF, KINASE) FAMILY"/>
    <property type="match status" value="1"/>
</dbReference>
<dbReference type="Proteomes" id="UP000631418">
    <property type="component" value="Unassembled WGS sequence"/>
</dbReference>
<evidence type="ECO:0000256" key="1">
    <source>
        <dbReference type="ARBA" id="ARBA00006479"/>
    </source>
</evidence>
<dbReference type="EMBL" id="JADOEF010000001">
    <property type="protein sequence ID" value="MBF7809721.1"/>
    <property type="molecule type" value="Genomic_DNA"/>
</dbReference>
<sequence>MKYFIGIDIGGTNLRAAILDNEYNLIDKFKIDNIVEKGAKCNIDNLINMIKEKWNKYKVEAIGVACPGPLDIRNGVIINPPNLRGWEGFKIKKYFEEHFELPVIVNNDANLAGYCEARIGAAKNAESVYYITLSTGVGGGFIYKNQIVNGFNNIAGEVCNMIINEDEYRHAGLNSGGLEGQCSGVSISRIGSEKCGQEFSTKDIFDKASGGDVDCLDVLNEWTINLSKAIANIITTVDPEVIVLGGSVILNNSNYLEKLINEVKLRVFNNINVNIKLAKIGDDAGLLGAGILASCLN</sequence>
<name>A0AAE2RTD3_CLOBE</name>
<gene>
    <name evidence="2" type="ORF">IS491_13775</name>
</gene>
<protein>
    <submittedName>
        <fullName evidence="2">ROK family protein</fullName>
    </submittedName>
</protein>
<dbReference type="InterPro" id="IPR000600">
    <property type="entry name" value="ROK"/>
</dbReference>
<dbReference type="RefSeq" id="WP_012059690.1">
    <property type="nucleotide sequence ID" value="NZ_CP073279.1"/>
</dbReference>
<comment type="caution">
    <text evidence="2">The sequence shown here is derived from an EMBL/GenBank/DDBJ whole genome shotgun (WGS) entry which is preliminary data.</text>
</comment>
<dbReference type="InterPro" id="IPR043129">
    <property type="entry name" value="ATPase_NBD"/>
</dbReference>
<dbReference type="Gene3D" id="3.30.420.40">
    <property type="match status" value="2"/>
</dbReference>